<protein>
    <submittedName>
        <fullName evidence="2">Uncharacterized protein</fullName>
    </submittedName>
</protein>
<dbReference type="GO" id="GO:0006310">
    <property type="term" value="P:DNA recombination"/>
    <property type="evidence" value="ECO:0007669"/>
    <property type="project" value="UniProtKB-KW"/>
</dbReference>
<dbReference type="GO" id="GO:0003677">
    <property type="term" value="F:DNA binding"/>
    <property type="evidence" value="ECO:0007669"/>
    <property type="project" value="InterPro"/>
</dbReference>
<organism evidence="2 3">
    <name type="scientific">Magallana gigas</name>
    <name type="common">Pacific oyster</name>
    <name type="synonym">Crassostrea gigas</name>
    <dbReference type="NCBI Taxonomy" id="29159"/>
    <lineage>
        <taxon>Eukaryota</taxon>
        <taxon>Metazoa</taxon>
        <taxon>Spiralia</taxon>
        <taxon>Lophotrochozoa</taxon>
        <taxon>Mollusca</taxon>
        <taxon>Bivalvia</taxon>
        <taxon>Autobranchia</taxon>
        <taxon>Pteriomorphia</taxon>
        <taxon>Ostreida</taxon>
        <taxon>Ostreoidea</taxon>
        <taxon>Ostreidae</taxon>
        <taxon>Magallana</taxon>
    </lineage>
</organism>
<name>A0A8W8INW8_MAGGI</name>
<evidence type="ECO:0000313" key="2">
    <source>
        <dbReference type="EnsemblMetazoa" id="G14778.1:cds"/>
    </source>
</evidence>
<accession>A0A8W8INW8</accession>
<reference evidence="2" key="1">
    <citation type="submission" date="2022-08" db="UniProtKB">
        <authorList>
            <consortium name="EnsemblMetazoa"/>
        </authorList>
    </citation>
    <scope>IDENTIFICATION</scope>
    <source>
        <strain evidence="2">05x7-T-G4-1.051#20</strain>
    </source>
</reference>
<proteinExistence type="predicted"/>
<evidence type="ECO:0000313" key="3">
    <source>
        <dbReference type="Proteomes" id="UP000005408"/>
    </source>
</evidence>
<dbReference type="AlphaFoldDB" id="A0A8W8INW8"/>
<dbReference type="InterPro" id="IPR011010">
    <property type="entry name" value="DNA_brk_join_enz"/>
</dbReference>
<dbReference type="SUPFAM" id="SSF56349">
    <property type="entry name" value="DNA breaking-rejoining enzymes"/>
    <property type="match status" value="1"/>
</dbReference>
<dbReference type="EnsemblMetazoa" id="G14778.1">
    <property type="protein sequence ID" value="G14778.1:cds"/>
    <property type="gene ID" value="G14778"/>
</dbReference>
<dbReference type="InterPro" id="IPR013762">
    <property type="entry name" value="Integrase-like_cat_sf"/>
</dbReference>
<sequence length="143" mass="16291">MERGTTRDKLLISDDGISLKFREHQLQVTLPDLHGHPLCPASAMCSLFWLLFADRLTSDTSSLLQQTYDNPLSYICFLSRQRKILPGEGITGHSSRRGGATWAFQQGLQGELIQQLGFRKTNAYLRYLDSNLDQKVCKYVPVW</sequence>
<keyword evidence="1" id="KW-0233">DNA recombination</keyword>
<dbReference type="GO" id="GO:0015074">
    <property type="term" value="P:DNA integration"/>
    <property type="evidence" value="ECO:0007669"/>
    <property type="project" value="InterPro"/>
</dbReference>
<keyword evidence="3" id="KW-1185">Reference proteome</keyword>
<evidence type="ECO:0000256" key="1">
    <source>
        <dbReference type="ARBA" id="ARBA00023172"/>
    </source>
</evidence>
<dbReference type="Proteomes" id="UP000005408">
    <property type="component" value="Unassembled WGS sequence"/>
</dbReference>
<dbReference type="Gene3D" id="1.10.443.10">
    <property type="entry name" value="Intergrase catalytic core"/>
    <property type="match status" value="1"/>
</dbReference>